<dbReference type="InterPro" id="IPR002364">
    <property type="entry name" value="Quin_OxRdtase/zeta-crystal_CS"/>
</dbReference>
<protein>
    <submittedName>
        <fullName evidence="4">Quinone oxidoreductase 1</fullName>
        <ecNumber evidence="4">1.6.5.5</ecNumber>
    </submittedName>
</protein>
<dbReference type="InterPro" id="IPR020843">
    <property type="entry name" value="ER"/>
</dbReference>
<dbReference type="Gene3D" id="3.40.50.720">
    <property type="entry name" value="NAD(P)-binding Rossmann-like Domain"/>
    <property type="match status" value="1"/>
</dbReference>
<dbReference type="SUPFAM" id="SSF50129">
    <property type="entry name" value="GroES-like"/>
    <property type="match status" value="1"/>
</dbReference>
<dbReference type="AlphaFoldDB" id="A0A446C8K8"/>
<dbReference type="PANTHER" id="PTHR48106:SF13">
    <property type="entry name" value="QUINONE OXIDOREDUCTASE-RELATED"/>
    <property type="match status" value="1"/>
</dbReference>
<dbReference type="InterPro" id="IPR013149">
    <property type="entry name" value="ADH-like_C"/>
</dbReference>
<accession>A0A446C8K8</accession>
<dbReference type="Pfam" id="PF08240">
    <property type="entry name" value="ADH_N"/>
    <property type="match status" value="1"/>
</dbReference>
<reference evidence="4 5" key="1">
    <citation type="submission" date="2018-07" db="EMBL/GenBank/DDBJ databases">
        <authorList>
            <person name="Peeters C."/>
        </authorList>
    </citation>
    <scope>NUCLEOTIDE SEQUENCE [LARGE SCALE GENOMIC DNA]</scope>
    <source>
        <strain evidence="4 5">LMG 30378</strain>
    </source>
</reference>
<keyword evidence="2 4" id="KW-0560">Oxidoreductase</keyword>
<dbReference type="InterPro" id="IPR011032">
    <property type="entry name" value="GroES-like_sf"/>
</dbReference>
<dbReference type="GO" id="GO:0008270">
    <property type="term" value="F:zinc ion binding"/>
    <property type="evidence" value="ECO:0007669"/>
    <property type="project" value="InterPro"/>
</dbReference>
<name>A0A446C8K8_9BURK</name>
<evidence type="ECO:0000256" key="1">
    <source>
        <dbReference type="ARBA" id="ARBA00022857"/>
    </source>
</evidence>
<keyword evidence="1" id="KW-0521">NADP</keyword>
<evidence type="ECO:0000313" key="5">
    <source>
        <dbReference type="Proteomes" id="UP000289465"/>
    </source>
</evidence>
<dbReference type="GO" id="GO:0035925">
    <property type="term" value="F:mRNA 3'-UTR AU-rich region binding"/>
    <property type="evidence" value="ECO:0007669"/>
    <property type="project" value="TreeGrafter"/>
</dbReference>
<proteinExistence type="predicted"/>
<dbReference type="GO" id="GO:0070402">
    <property type="term" value="F:NADPH binding"/>
    <property type="evidence" value="ECO:0007669"/>
    <property type="project" value="TreeGrafter"/>
</dbReference>
<dbReference type="CDD" id="cd05286">
    <property type="entry name" value="QOR2"/>
    <property type="match status" value="1"/>
</dbReference>
<dbReference type="RefSeq" id="WP_129239626.1">
    <property type="nucleotide sequence ID" value="NZ_UFQC01000004.1"/>
</dbReference>
<dbReference type="GO" id="GO:0003960">
    <property type="term" value="F:quinone reductase (NADPH) activity"/>
    <property type="evidence" value="ECO:0007669"/>
    <property type="project" value="UniProtKB-EC"/>
</dbReference>
<dbReference type="PANTHER" id="PTHR48106">
    <property type="entry name" value="QUINONE OXIDOREDUCTASE PIG3-RELATED"/>
    <property type="match status" value="1"/>
</dbReference>
<dbReference type="InterPro" id="IPR036291">
    <property type="entry name" value="NAD(P)-bd_dom_sf"/>
</dbReference>
<dbReference type="Gene3D" id="3.90.180.10">
    <property type="entry name" value="Medium-chain alcohol dehydrogenases, catalytic domain"/>
    <property type="match status" value="1"/>
</dbReference>
<dbReference type="EC" id="1.6.5.5" evidence="4"/>
<dbReference type="FunFam" id="3.40.50.720:FF:000053">
    <property type="entry name" value="Quinone oxidoreductase 1"/>
    <property type="match status" value="1"/>
</dbReference>
<sequence length="332" mass="35650">MTSAIVMRAAGGPEVLQWEPVAVAEPQAHEVVLRHTAIGVNFHDAYVRSGLYKTLALPGIPGIEAAGVVEAVGRDVRDFRPGDRVAYVTRQYGAYAERRVIGADLLVPLPDGMSDIMAASSLLKGLTAQMLVQRVYPIQKGDWVLVHAAAGGVGTLLCQWVRHLGANVIGTVGSPEKVPLALAAGCHSVVRYREEDFVARVHEITGGAGVQVAYDAVGKDTFFGSLQCLAPFGHLANYGQASGAVPAFEVSMLFPKSNSLSRPSVFQHVRTPELLREAAKRYFDACQEGALDIQESQELPLRDAARAHALLEDRARLRPLVLRPIEVPGPPA</sequence>
<dbReference type="SMART" id="SM00829">
    <property type="entry name" value="PKS_ER"/>
    <property type="match status" value="1"/>
</dbReference>
<feature type="domain" description="Enoyl reductase (ER)" evidence="3">
    <location>
        <begin position="11"/>
        <end position="322"/>
    </location>
</feature>
<dbReference type="Proteomes" id="UP000289465">
    <property type="component" value="Unassembled WGS sequence"/>
</dbReference>
<evidence type="ECO:0000259" key="3">
    <source>
        <dbReference type="SMART" id="SM00829"/>
    </source>
</evidence>
<dbReference type="EMBL" id="UFQC01000004">
    <property type="protein sequence ID" value="SSW64248.1"/>
    <property type="molecule type" value="Genomic_DNA"/>
</dbReference>
<evidence type="ECO:0000313" key="4">
    <source>
        <dbReference type="EMBL" id="SSW64248.1"/>
    </source>
</evidence>
<dbReference type="InterPro" id="IPR013154">
    <property type="entry name" value="ADH-like_N"/>
</dbReference>
<organism evidence="4 5">
    <name type="scientific">Achromobacter veterisilvae</name>
    <dbReference type="NCBI Taxonomy" id="2069367"/>
    <lineage>
        <taxon>Bacteria</taxon>
        <taxon>Pseudomonadati</taxon>
        <taxon>Pseudomonadota</taxon>
        <taxon>Betaproteobacteria</taxon>
        <taxon>Burkholderiales</taxon>
        <taxon>Alcaligenaceae</taxon>
        <taxon>Achromobacter</taxon>
    </lineage>
</organism>
<dbReference type="Pfam" id="PF00107">
    <property type="entry name" value="ADH_zinc_N"/>
    <property type="match status" value="1"/>
</dbReference>
<dbReference type="InterPro" id="IPR047618">
    <property type="entry name" value="QOR-like"/>
</dbReference>
<dbReference type="OrthoDB" id="9805883at2"/>
<evidence type="ECO:0000256" key="2">
    <source>
        <dbReference type="ARBA" id="ARBA00023002"/>
    </source>
</evidence>
<dbReference type="PROSITE" id="PS01162">
    <property type="entry name" value="QOR_ZETA_CRYSTAL"/>
    <property type="match status" value="1"/>
</dbReference>
<dbReference type="GO" id="GO:0005829">
    <property type="term" value="C:cytosol"/>
    <property type="evidence" value="ECO:0007669"/>
    <property type="project" value="TreeGrafter"/>
</dbReference>
<gene>
    <name evidence="4" type="primary">qorA_1</name>
    <name evidence="4" type="ORF">AVE30378_00947</name>
</gene>
<dbReference type="SUPFAM" id="SSF51735">
    <property type="entry name" value="NAD(P)-binding Rossmann-fold domains"/>
    <property type="match status" value="1"/>
</dbReference>